<feature type="domain" description="HTH arsR-type" evidence="1">
    <location>
        <begin position="9"/>
        <end position="104"/>
    </location>
</feature>
<dbReference type="OrthoDB" id="3232131at2"/>
<dbReference type="GO" id="GO:0046686">
    <property type="term" value="P:response to cadmium ion"/>
    <property type="evidence" value="ECO:0007669"/>
    <property type="project" value="TreeGrafter"/>
</dbReference>
<dbReference type="EMBL" id="MLCF01000025">
    <property type="protein sequence ID" value="OIV38277.1"/>
    <property type="molecule type" value="Genomic_DNA"/>
</dbReference>
<accession>A0A1J7BI65</accession>
<proteinExistence type="predicted"/>
<evidence type="ECO:0000313" key="2">
    <source>
        <dbReference type="EMBL" id="OIV38277.1"/>
    </source>
</evidence>
<dbReference type="AlphaFoldDB" id="A0A1J7BI65"/>
<evidence type="ECO:0000313" key="3">
    <source>
        <dbReference type="Proteomes" id="UP000243342"/>
    </source>
</evidence>
<dbReference type="InterPro" id="IPR036390">
    <property type="entry name" value="WH_DNA-bd_sf"/>
</dbReference>
<gene>
    <name evidence="2" type="ORF">BIV57_06305</name>
</gene>
<dbReference type="CDD" id="cd00090">
    <property type="entry name" value="HTH_ARSR"/>
    <property type="match status" value="1"/>
</dbReference>
<dbReference type="GO" id="GO:0032791">
    <property type="term" value="F:lead ion binding"/>
    <property type="evidence" value="ECO:0007669"/>
    <property type="project" value="TreeGrafter"/>
</dbReference>
<dbReference type="PROSITE" id="PS50987">
    <property type="entry name" value="HTH_ARSR_2"/>
    <property type="match status" value="1"/>
</dbReference>
<dbReference type="Gene3D" id="1.10.10.10">
    <property type="entry name" value="Winged helix-like DNA-binding domain superfamily/Winged helix DNA-binding domain"/>
    <property type="match status" value="1"/>
</dbReference>
<dbReference type="SMART" id="SM00418">
    <property type="entry name" value="HTH_ARSR"/>
    <property type="match status" value="1"/>
</dbReference>
<dbReference type="RefSeq" id="WP_071655686.1">
    <property type="nucleotide sequence ID" value="NZ_MLCF01000025.1"/>
</dbReference>
<dbReference type="NCBIfam" id="NF033788">
    <property type="entry name" value="HTH_metalloreg"/>
    <property type="match status" value="1"/>
</dbReference>
<dbReference type="InterPro" id="IPR011991">
    <property type="entry name" value="ArsR-like_HTH"/>
</dbReference>
<comment type="caution">
    <text evidence="2">The sequence shown here is derived from an EMBL/GenBank/DDBJ whole genome shotgun (WGS) entry which is preliminary data.</text>
</comment>
<dbReference type="GO" id="GO:0010288">
    <property type="term" value="P:response to lead ion"/>
    <property type="evidence" value="ECO:0007669"/>
    <property type="project" value="TreeGrafter"/>
</dbReference>
<name>A0A1J7BI65_9ACTN</name>
<dbReference type="Proteomes" id="UP000243342">
    <property type="component" value="Unassembled WGS sequence"/>
</dbReference>
<dbReference type="GO" id="GO:0003677">
    <property type="term" value="F:DNA binding"/>
    <property type="evidence" value="ECO:0007669"/>
    <property type="project" value="TreeGrafter"/>
</dbReference>
<reference evidence="2 3" key="1">
    <citation type="submission" date="2016-10" db="EMBL/GenBank/DDBJ databases">
        <title>Genome sequence of Streptomyces gilvigriseus MUSC 26.</title>
        <authorList>
            <person name="Lee L.-H."/>
            <person name="Ser H.-L."/>
        </authorList>
    </citation>
    <scope>NUCLEOTIDE SEQUENCE [LARGE SCALE GENOMIC DNA]</scope>
    <source>
        <strain evidence="2 3">MUSC 26</strain>
    </source>
</reference>
<dbReference type="PANTHER" id="PTHR39168">
    <property type="entry name" value="TRANSCRIPTIONAL REGULATOR-RELATED"/>
    <property type="match status" value="1"/>
</dbReference>
<dbReference type="SUPFAM" id="SSF46785">
    <property type="entry name" value="Winged helix' DNA-binding domain"/>
    <property type="match status" value="1"/>
</dbReference>
<organism evidence="2 3">
    <name type="scientific">Mangrovactinospora gilvigrisea</name>
    <dbReference type="NCBI Taxonomy" id="1428644"/>
    <lineage>
        <taxon>Bacteria</taxon>
        <taxon>Bacillati</taxon>
        <taxon>Actinomycetota</taxon>
        <taxon>Actinomycetes</taxon>
        <taxon>Kitasatosporales</taxon>
        <taxon>Streptomycetaceae</taxon>
        <taxon>Mangrovactinospora</taxon>
    </lineage>
</organism>
<sequence length="269" mass="29029">MSRTHDPSAGAQPQADIARVAAAIGDPTRARILLALGDGRALPASALAREAGVAASTMSGHLARLVELDLVRVEPNGRHRYYRLSGGEVVDAMESLAVIAPPMKIRSLREGTRSHALRRSRLCYDHLAGRLGTALMGALLDGDVLEGGDGMHHPEEAVQDRLSAYGRDLDYRLTAHGRRAVTGFGVDLESMPARGRPAVRYCVDWSEQRHHLSGALGAALASRMFQLGWLKDGSYARVVHLTEVGRRGLVETFGLDPEWEQEAHPAPAA</sequence>
<dbReference type="InterPro" id="IPR052543">
    <property type="entry name" value="HTH_Metal-responsive_Reg"/>
</dbReference>
<evidence type="ECO:0000259" key="1">
    <source>
        <dbReference type="PROSITE" id="PS50987"/>
    </source>
</evidence>
<dbReference type="STRING" id="1428644.BIV57_06305"/>
<protein>
    <submittedName>
        <fullName evidence="2">Transcriptional regulator</fullName>
    </submittedName>
</protein>
<dbReference type="GO" id="GO:0097063">
    <property type="term" value="F:cadmium ion sensor activity"/>
    <property type="evidence" value="ECO:0007669"/>
    <property type="project" value="TreeGrafter"/>
</dbReference>
<dbReference type="PRINTS" id="PR00778">
    <property type="entry name" value="HTHARSR"/>
</dbReference>
<dbReference type="InterPro" id="IPR001845">
    <property type="entry name" value="HTH_ArsR_DNA-bd_dom"/>
</dbReference>
<dbReference type="PANTHER" id="PTHR39168:SF1">
    <property type="entry name" value="TRANSCRIPTIONAL REGULATORY PROTEIN"/>
    <property type="match status" value="1"/>
</dbReference>
<dbReference type="GO" id="GO:0003700">
    <property type="term" value="F:DNA-binding transcription factor activity"/>
    <property type="evidence" value="ECO:0007669"/>
    <property type="project" value="InterPro"/>
</dbReference>
<keyword evidence="3" id="KW-1185">Reference proteome</keyword>
<dbReference type="Pfam" id="PF12840">
    <property type="entry name" value="HTH_20"/>
    <property type="match status" value="1"/>
</dbReference>
<dbReference type="InterPro" id="IPR036388">
    <property type="entry name" value="WH-like_DNA-bd_sf"/>
</dbReference>